<feature type="transmembrane region" description="Helical" evidence="1">
    <location>
        <begin position="7"/>
        <end position="25"/>
    </location>
</feature>
<dbReference type="InterPro" id="IPR005151">
    <property type="entry name" value="Tail-specific_protease"/>
</dbReference>
<dbReference type="EMBL" id="QNQT01000001">
    <property type="protein sequence ID" value="RDU38012.1"/>
    <property type="molecule type" value="Genomic_DNA"/>
</dbReference>
<evidence type="ECO:0000313" key="4">
    <source>
        <dbReference type="Proteomes" id="UP000257144"/>
    </source>
</evidence>
<proteinExistence type="predicted"/>
<keyword evidence="1" id="KW-0812">Transmembrane</keyword>
<gene>
    <name evidence="3" type="ORF">DRW41_00080</name>
</gene>
<dbReference type="Pfam" id="PF03572">
    <property type="entry name" value="Peptidase_S41"/>
    <property type="match status" value="1"/>
</dbReference>
<organism evidence="3 4">
    <name type="scientific">Neobacillus piezotolerans</name>
    <dbReference type="NCBI Taxonomy" id="2259171"/>
    <lineage>
        <taxon>Bacteria</taxon>
        <taxon>Bacillati</taxon>
        <taxon>Bacillota</taxon>
        <taxon>Bacilli</taxon>
        <taxon>Bacillales</taxon>
        <taxon>Bacillaceae</taxon>
        <taxon>Neobacillus</taxon>
    </lineage>
</organism>
<dbReference type="Gene3D" id="3.90.226.10">
    <property type="entry name" value="2-enoyl-CoA Hydratase, Chain A, domain 1"/>
    <property type="match status" value="1"/>
</dbReference>
<comment type="caution">
    <text evidence="3">The sequence shown here is derived from an EMBL/GenBank/DDBJ whole genome shotgun (WGS) entry which is preliminary data.</text>
</comment>
<dbReference type="SUPFAM" id="SSF52096">
    <property type="entry name" value="ClpP/crotonase"/>
    <property type="match status" value="1"/>
</dbReference>
<dbReference type="OrthoDB" id="5379939at2"/>
<name>A0A3D8GUH0_9BACI</name>
<evidence type="ECO:0000256" key="1">
    <source>
        <dbReference type="SAM" id="Phobius"/>
    </source>
</evidence>
<dbReference type="InterPro" id="IPR029045">
    <property type="entry name" value="ClpP/crotonase-like_dom_sf"/>
</dbReference>
<dbReference type="GO" id="GO:0006508">
    <property type="term" value="P:proteolysis"/>
    <property type="evidence" value="ECO:0007669"/>
    <property type="project" value="InterPro"/>
</dbReference>
<feature type="domain" description="Tail specific protease" evidence="2">
    <location>
        <begin position="484"/>
        <end position="578"/>
    </location>
</feature>
<evidence type="ECO:0000259" key="2">
    <source>
        <dbReference type="Pfam" id="PF03572"/>
    </source>
</evidence>
<dbReference type="RefSeq" id="WP_115449923.1">
    <property type="nucleotide sequence ID" value="NZ_QNQT01000001.1"/>
</dbReference>
<dbReference type="GO" id="GO:0008236">
    <property type="term" value="F:serine-type peptidase activity"/>
    <property type="evidence" value="ECO:0007669"/>
    <property type="project" value="InterPro"/>
</dbReference>
<reference evidence="3 4" key="1">
    <citation type="submission" date="2018-07" db="EMBL/GenBank/DDBJ databases">
        <title>Bacillus sp. YLB-04 draft genome sequence.</title>
        <authorList>
            <person name="Yu L."/>
            <person name="Tang X."/>
        </authorList>
    </citation>
    <scope>NUCLEOTIDE SEQUENCE [LARGE SCALE GENOMIC DNA]</scope>
    <source>
        <strain evidence="3 4">YLB-04</strain>
    </source>
</reference>
<keyword evidence="1" id="KW-0472">Membrane</keyword>
<protein>
    <recommendedName>
        <fullName evidence="2">Tail specific protease domain-containing protein</fullName>
    </recommendedName>
</protein>
<dbReference type="Proteomes" id="UP000257144">
    <property type="component" value="Unassembled WGS sequence"/>
</dbReference>
<evidence type="ECO:0000313" key="3">
    <source>
        <dbReference type="EMBL" id="RDU38012.1"/>
    </source>
</evidence>
<keyword evidence="4" id="KW-1185">Reference proteome</keyword>
<dbReference type="AlphaFoldDB" id="A0A3D8GUH0"/>
<keyword evidence="1" id="KW-1133">Transmembrane helix</keyword>
<accession>A0A3D8GUH0</accession>
<sequence>MERSKLRIIGLVIIACIAFAGLNFFPEEQASVKVKKQTPERLYTNLEAFGKLYGYIRYFHPSDEAAELDWTRFGIYGAGKVKDAKNDKELKSALEELFLPIAPTLSLFLKEEKPPTQKKVTPTGKVVSWQHFGPPGLQSSFYKSKRVGATIADGNLTFEEGHLFPNYPKVVEWYEGALADSLNFKFPLTLFVDNGKTLGTTKKSWESFEKLKSKLEQMNEELNPGNENYRYAGIISGWNVLVHFHPSAISFSINPNQEMRLALEDAADDKKPEDYFQTLTSLMKKTDDGQTALPFSESMKSSRRLPIMMDVVEGKVVVTGSNDSMNFQAGDIIESINGVEARGYVERLSQSLPGSPQFRTRMAIDSILDSDRAEIVYTRDGEEKRVILSGWEHASVDEFNRIDHFWEIEDGIYYFNLSMDIKETWNLYLHVLDKAKGIIFDMRTMKSDDLLYREIIGHLTDRTVAGPAEQVMQVIYPHKENATFSEKQDAIDPADPKFKGKIIFLANAGTVGAPEYFLRYIKDHKLGTIVGRLTGGSYGKTQTYQAVPYIRGALTGTKTLGLDGNETYHTAIEPDVPVTRTYEGVRNQIDEDLVKALRVIKE</sequence>